<dbReference type="Proteomes" id="UP000245959">
    <property type="component" value="Unassembled WGS sequence"/>
</dbReference>
<protein>
    <submittedName>
        <fullName evidence="2">Uncharacterized protein</fullName>
    </submittedName>
</protein>
<evidence type="ECO:0000256" key="1">
    <source>
        <dbReference type="SAM" id="Phobius"/>
    </source>
</evidence>
<dbReference type="AlphaFoldDB" id="A0A2U1AYF9"/>
<dbReference type="GeneID" id="78297541"/>
<keyword evidence="3" id="KW-1185">Reference proteome</keyword>
<dbReference type="EMBL" id="QEKH01000014">
    <property type="protein sequence ID" value="PVY41402.1"/>
    <property type="molecule type" value="Genomic_DNA"/>
</dbReference>
<sequence>MYDARQTSRADVIIACIVVLFAILGKVSDGLLALGERICSVIRKRGEKQ</sequence>
<reference evidence="2 3" key="1">
    <citation type="submission" date="2018-04" db="EMBL/GenBank/DDBJ databases">
        <title>Genomic Encyclopedia of Type Strains, Phase IV (KMG-IV): sequencing the most valuable type-strain genomes for metagenomic binning, comparative biology and taxonomic classification.</title>
        <authorList>
            <person name="Goeker M."/>
        </authorList>
    </citation>
    <scope>NUCLEOTIDE SEQUENCE [LARGE SCALE GENOMIC DNA]</scope>
    <source>
        <strain evidence="2 3">DSM 14823</strain>
    </source>
</reference>
<dbReference type="RefSeq" id="WP_165832980.1">
    <property type="nucleotide sequence ID" value="NZ_CABMMC010000103.1"/>
</dbReference>
<gene>
    <name evidence="2" type="ORF">C8D82_11415</name>
</gene>
<comment type="caution">
    <text evidence="2">The sequence shown here is derived from an EMBL/GenBank/DDBJ whole genome shotgun (WGS) entry which is preliminary data.</text>
</comment>
<keyword evidence="1" id="KW-0472">Membrane</keyword>
<organism evidence="2 3">
    <name type="scientific">Victivallis vadensis</name>
    <dbReference type="NCBI Taxonomy" id="172901"/>
    <lineage>
        <taxon>Bacteria</taxon>
        <taxon>Pseudomonadati</taxon>
        <taxon>Lentisphaerota</taxon>
        <taxon>Lentisphaeria</taxon>
        <taxon>Victivallales</taxon>
        <taxon>Victivallaceae</taxon>
        <taxon>Victivallis</taxon>
    </lineage>
</organism>
<keyword evidence="1" id="KW-0812">Transmembrane</keyword>
<keyword evidence="1" id="KW-1133">Transmembrane helix</keyword>
<evidence type="ECO:0000313" key="3">
    <source>
        <dbReference type="Proteomes" id="UP000245959"/>
    </source>
</evidence>
<evidence type="ECO:0000313" key="2">
    <source>
        <dbReference type="EMBL" id="PVY41402.1"/>
    </source>
</evidence>
<feature type="transmembrane region" description="Helical" evidence="1">
    <location>
        <begin position="12"/>
        <end position="35"/>
    </location>
</feature>
<accession>A0A2U1AYF9</accession>
<name>A0A2U1AYF9_9BACT</name>
<proteinExistence type="predicted"/>